<dbReference type="InterPro" id="IPR029058">
    <property type="entry name" value="AB_hydrolase_fold"/>
</dbReference>
<evidence type="ECO:0000256" key="1">
    <source>
        <dbReference type="SAM" id="MobiDB-lite"/>
    </source>
</evidence>
<evidence type="ECO:0000313" key="4">
    <source>
        <dbReference type="Proteomes" id="UP001597453"/>
    </source>
</evidence>
<gene>
    <name evidence="3" type="ORF">ACFSUQ_05730</name>
</gene>
<dbReference type="InterPro" id="IPR000073">
    <property type="entry name" value="AB_hydrolase_1"/>
</dbReference>
<dbReference type="GO" id="GO:0016787">
    <property type="term" value="F:hydrolase activity"/>
    <property type="evidence" value="ECO:0007669"/>
    <property type="project" value="UniProtKB-KW"/>
</dbReference>
<evidence type="ECO:0000313" key="3">
    <source>
        <dbReference type="EMBL" id="MFD2674801.1"/>
    </source>
</evidence>
<proteinExistence type="predicted"/>
<accession>A0ABW5RJE1</accession>
<name>A0ABW5RJE1_9MICO</name>
<sequence>MHCPVSRCQRVLHRTAGTRPALPAPHQCRSSERTPPGYRVSGSGCRTCPAWKVDGSSTWAIHIHGLGGTRAGTLRGVQVTTEHGCTSLAVSYRNDGEGPTVGTGRSTLGWAEADDIEAAIHYALQRGTERVMLFGCSMGGAIAIRLAMRPHLAPFMAGLVLDSPVLDWRSVIRSNCTRAGLPACAGDLATPWLNRGHLARVLGLPGPISLHAMSYTSWAPQLAMPTLILQGTTDDSVPDKTSLALAARRPGLVQVHQFSADNTLSWNSDSVS</sequence>
<dbReference type="Gene3D" id="3.40.50.1820">
    <property type="entry name" value="alpha/beta hydrolase"/>
    <property type="match status" value="1"/>
</dbReference>
<dbReference type="Pfam" id="PF12697">
    <property type="entry name" value="Abhydrolase_6"/>
    <property type="match status" value="1"/>
</dbReference>
<dbReference type="SUPFAM" id="SSF53474">
    <property type="entry name" value="alpha/beta-Hydrolases"/>
    <property type="match status" value="1"/>
</dbReference>
<dbReference type="EMBL" id="JBHUNF010000003">
    <property type="protein sequence ID" value="MFD2674801.1"/>
    <property type="molecule type" value="Genomic_DNA"/>
</dbReference>
<dbReference type="PANTHER" id="PTHR12277">
    <property type="entry name" value="ALPHA/BETA HYDROLASE DOMAIN-CONTAINING PROTEIN"/>
    <property type="match status" value="1"/>
</dbReference>
<comment type="caution">
    <text evidence="3">The sequence shown here is derived from an EMBL/GenBank/DDBJ whole genome shotgun (WGS) entry which is preliminary data.</text>
</comment>
<feature type="region of interest" description="Disordered" evidence="1">
    <location>
        <begin position="14"/>
        <end position="36"/>
    </location>
</feature>
<keyword evidence="4" id="KW-1185">Reference proteome</keyword>
<dbReference type="PANTHER" id="PTHR12277:SF79">
    <property type="entry name" value="XAA-PRO DIPEPTIDYL-PEPTIDASE-RELATED"/>
    <property type="match status" value="1"/>
</dbReference>
<dbReference type="RefSeq" id="WP_306301610.1">
    <property type="nucleotide sequence ID" value="NZ_JBHUNF010000003.1"/>
</dbReference>
<reference evidence="4" key="1">
    <citation type="journal article" date="2019" name="Int. J. Syst. Evol. Microbiol.">
        <title>The Global Catalogue of Microorganisms (GCM) 10K type strain sequencing project: providing services to taxonomists for standard genome sequencing and annotation.</title>
        <authorList>
            <consortium name="The Broad Institute Genomics Platform"/>
            <consortium name="The Broad Institute Genome Sequencing Center for Infectious Disease"/>
            <person name="Wu L."/>
            <person name="Ma J."/>
        </authorList>
    </citation>
    <scope>NUCLEOTIDE SEQUENCE [LARGE SCALE GENOMIC DNA]</scope>
    <source>
        <strain evidence="4">TISTR 1511</strain>
    </source>
</reference>
<dbReference type="Proteomes" id="UP001597453">
    <property type="component" value="Unassembled WGS sequence"/>
</dbReference>
<evidence type="ECO:0000259" key="2">
    <source>
        <dbReference type="Pfam" id="PF12697"/>
    </source>
</evidence>
<organism evidence="3 4">
    <name type="scientific">Gulosibacter bifidus</name>
    <dbReference type="NCBI Taxonomy" id="272239"/>
    <lineage>
        <taxon>Bacteria</taxon>
        <taxon>Bacillati</taxon>
        <taxon>Actinomycetota</taxon>
        <taxon>Actinomycetes</taxon>
        <taxon>Micrococcales</taxon>
        <taxon>Microbacteriaceae</taxon>
        <taxon>Gulosibacter</taxon>
    </lineage>
</organism>
<feature type="domain" description="AB hydrolase-1" evidence="2">
    <location>
        <begin position="61"/>
        <end position="240"/>
    </location>
</feature>
<protein>
    <submittedName>
        <fullName evidence="3">Alpha/beta hydrolase family protein</fullName>
        <ecNumber evidence="3">3.4.-.-</ecNumber>
    </submittedName>
</protein>
<dbReference type="EC" id="3.4.-.-" evidence="3"/>
<keyword evidence="3" id="KW-0378">Hydrolase</keyword>